<dbReference type="SUPFAM" id="SSF82784">
    <property type="entry name" value="OsmC-like"/>
    <property type="match status" value="1"/>
</dbReference>
<evidence type="ECO:0000313" key="3">
    <source>
        <dbReference type="Proteomes" id="UP000740926"/>
    </source>
</evidence>
<dbReference type="PANTHER" id="PTHR39624:SF2">
    <property type="entry name" value="OSMC-LIKE PROTEIN"/>
    <property type="match status" value="1"/>
</dbReference>
<organism evidence="2 3">
    <name type="scientific">Rhizopus delemar</name>
    <dbReference type="NCBI Taxonomy" id="936053"/>
    <lineage>
        <taxon>Eukaryota</taxon>
        <taxon>Fungi</taxon>
        <taxon>Fungi incertae sedis</taxon>
        <taxon>Mucoromycota</taxon>
        <taxon>Mucoromycotina</taxon>
        <taxon>Mucoromycetes</taxon>
        <taxon>Mucorales</taxon>
        <taxon>Mucorineae</taxon>
        <taxon>Rhizopodaceae</taxon>
        <taxon>Rhizopus</taxon>
    </lineage>
</organism>
<dbReference type="Gene3D" id="3.30.300.20">
    <property type="match status" value="1"/>
</dbReference>
<dbReference type="AlphaFoldDB" id="A0A9P7C4R8"/>
<reference evidence="2 3" key="1">
    <citation type="journal article" date="2020" name="Microb. Genom.">
        <title>Genetic diversity of clinical and environmental Mucorales isolates obtained from an investigation of mucormycosis cases among solid organ transplant recipients.</title>
        <authorList>
            <person name="Nguyen M.H."/>
            <person name="Kaul D."/>
            <person name="Muto C."/>
            <person name="Cheng S.J."/>
            <person name="Richter R.A."/>
            <person name="Bruno V.M."/>
            <person name="Liu G."/>
            <person name="Beyhan S."/>
            <person name="Sundermann A.J."/>
            <person name="Mounaud S."/>
            <person name="Pasculle A.W."/>
            <person name="Nierman W.C."/>
            <person name="Driscoll E."/>
            <person name="Cumbie R."/>
            <person name="Clancy C.J."/>
            <person name="Dupont C.L."/>
        </authorList>
    </citation>
    <scope>NUCLEOTIDE SEQUENCE [LARGE SCALE GENOMIC DNA]</scope>
    <source>
        <strain evidence="2 3">GL24</strain>
    </source>
</reference>
<sequence length="190" mass="20907">MAYARIVSTGANYLHHISNGSFDVDADEPATLGGQGKGFAPFDLYLASLAACTAITLRMYAQRKGWELGEFHAELRSERDGDGRFHVHRVLHASAELSDAQWQRLLEVVEKTPVTLVMREGARITTEHGPAPPTAQRRECSTVRWRMALNSCSTCWMSSAWKPAASSSWSAAAAASGSSSRWRQQRAGRK</sequence>
<dbReference type="EMBL" id="JAANIU010008121">
    <property type="protein sequence ID" value="KAG1535798.1"/>
    <property type="molecule type" value="Genomic_DNA"/>
</dbReference>
<evidence type="ECO:0000313" key="2">
    <source>
        <dbReference type="EMBL" id="KAG1535798.1"/>
    </source>
</evidence>
<name>A0A9P7C4R8_9FUNG</name>
<dbReference type="InterPro" id="IPR003718">
    <property type="entry name" value="OsmC/Ohr_fam"/>
</dbReference>
<proteinExistence type="predicted"/>
<gene>
    <name evidence="2" type="ORF">G6F50_015216</name>
</gene>
<dbReference type="PANTHER" id="PTHR39624">
    <property type="entry name" value="PROTEIN INVOLVED IN RIMO-MEDIATED BETA-METHYLTHIOLATION OF RIBOSOMAL PROTEIN S12 YCAO"/>
    <property type="match status" value="1"/>
</dbReference>
<comment type="caution">
    <text evidence="2">The sequence shown here is derived from an EMBL/GenBank/DDBJ whole genome shotgun (WGS) entry which is preliminary data.</text>
</comment>
<dbReference type="Proteomes" id="UP000740926">
    <property type="component" value="Unassembled WGS sequence"/>
</dbReference>
<feature type="compositionally biased region" description="Low complexity" evidence="1">
    <location>
        <begin position="168"/>
        <end position="182"/>
    </location>
</feature>
<keyword evidence="3" id="KW-1185">Reference proteome</keyword>
<accession>A0A9P7C4R8</accession>
<dbReference type="InterPro" id="IPR036102">
    <property type="entry name" value="OsmC/Ohrsf"/>
</dbReference>
<evidence type="ECO:0000256" key="1">
    <source>
        <dbReference type="SAM" id="MobiDB-lite"/>
    </source>
</evidence>
<evidence type="ECO:0008006" key="4">
    <source>
        <dbReference type="Google" id="ProtNLM"/>
    </source>
</evidence>
<feature type="region of interest" description="Disordered" evidence="1">
    <location>
        <begin position="168"/>
        <end position="190"/>
    </location>
</feature>
<protein>
    <recommendedName>
        <fullName evidence="4">Osmotically inducible protein C</fullName>
    </recommendedName>
</protein>
<dbReference type="Pfam" id="PF02566">
    <property type="entry name" value="OsmC"/>
    <property type="match status" value="1"/>
</dbReference>
<dbReference type="InterPro" id="IPR015946">
    <property type="entry name" value="KH_dom-like_a/b"/>
</dbReference>